<dbReference type="Proteomes" id="UP001139534">
    <property type="component" value="Unassembled WGS sequence"/>
</dbReference>
<evidence type="ECO:0000313" key="13">
    <source>
        <dbReference type="Proteomes" id="UP001139534"/>
    </source>
</evidence>
<evidence type="ECO:0000256" key="3">
    <source>
        <dbReference type="ARBA" id="ARBA00010718"/>
    </source>
</evidence>
<accession>A0A9X1XWY6</accession>
<dbReference type="EMBL" id="JALPRK010000004">
    <property type="protein sequence ID" value="MCK8486807.1"/>
    <property type="molecule type" value="Genomic_DNA"/>
</dbReference>
<dbReference type="PANTHER" id="PTHR18952">
    <property type="entry name" value="CARBONIC ANHYDRASE"/>
    <property type="match status" value="1"/>
</dbReference>
<keyword evidence="8 10" id="KW-0456">Lyase</keyword>
<evidence type="ECO:0000313" key="12">
    <source>
        <dbReference type="EMBL" id="MCK8486807.1"/>
    </source>
</evidence>
<dbReference type="Pfam" id="PF00194">
    <property type="entry name" value="Carb_anhydrase"/>
    <property type="match status" value="1"/>
</dbReference>
<comment type="function">
    <text evidence="2 10">Reversible hydration of carbon dioxide.</text>
</comment>
<evidence type="ECO:0000259" key="11">
    <source>
        <dbReference type="PROSITE" id="PS51144"/>
    </source>
</evidence>
<evidence type="ECO:0000256" key="8">
    <source>
        <dbReference type="ARBA" id="ARBA00023239"/>
    </source>
</evidence>
<dbReference type="SMART" id="SM01057">
    <property type="entry name" value="Carb_anhydrase"/>
    <property type="match status" value="1"/>
</dbReference>
<evidence type="ECO:0000256" key="2">
    <source>
        <dbReference type="ARBA" id="ARBA00002904"/>
    </source>
</evidence>
<evidence type="ECO:0000256" key="10">
    <source>
        <dbReference type="RuleBase" id="RU367011"/>
    </source>
</evidence>
<dbReference type="RefSeq" id="WP_248551013.1">
    <property type="nucleotide sequence ID" value="NZ_JALPRK010000004.1"/>
</dbReference>
<evidence type="ECO:0000256" key="4">
    <source>
        <dbReference type="ARBA" id="ARBA00012925"/>
    </source>
</evidence>
<feature type="domain" description="Alpha-carbonic anhydrase" evidence="11">
    <location>
        <begin position="39"/>
        <end position="251"/>
    </location>
</feature>
<dbReference type="GO" id="GO:0004089">
    <property type="term" value="F:carbonate dehydratase activity"/>
    <property type="evidence" value="ECO:0007669"/>
    <property type="project" value="UniProtKB-UniRule"/>
</dbReference>
<dbReference type="InterPro" id="IPR036398">
    <property type="entry name" value="CA_dom_sf"/>
</dbReference>
<dbReference type="AlphaFoldDB" id="A0A9X1XWY6"/>
<keyword evidence="6 10" id="KW-0479">Metal-binding</keyword>
<dbReference type="PROSITE" id="PS00162">
    <property type="entry name" value="ALPHA_CA_1"/>
    <property type="match status" value="1"/>
</dbReference>
<dbReference type="InterPro" id="IPR001148">
    <property type="entry name" value="CA_dom"/>
</dbReference>
<dbReference type="GO" id="GO:0008270">
    <property type="term" value="F:zinc ion binding"/>
    <property type="evidence" value="ECO:0007669"/>
    <property type="project" value="UniProtKB-UniRule"/>
</dbReference>
<dbReference type="Gene3D" id="3.10.200.10">
    <property type="entry name" value="Alpha carbonic anhydrase"/>
    <property type="match status" value="1"/>
</dbReference>
<dbReference type="InterPro" id="IPR018338">
    <property type="entry name" value="Carbonic_anhydrase_a-class_CS"/>
</dbReference>
<keyword evidence="10" id="KW-0732">Signal</keyword>
<dbReference type="CDD" id="cd03124">
    <property type="entry name" value="alpha_CA_prokaryotic_like"/>
    <property type="match status" value="1"/>
</dbReference>
<comment type="similarity">
    <text evidence="3 10">Belongs to the alpha-carbonic anhydrase family.</text>
</comment>
<gene>
    <name evidence="12" type="ORF">M0651_06410</name>
</gene>
<dbReference type="PANTHER" id="PTHR18952:SF265">
    <property type="entry name" value="CARBONIC ANHYDRASE"/>
    <property type="match status" value="1"/>
</dbReference>
<sequence length="251" mass="28668">MKRKMFISGILVFVMLMGAPTTYAFVPTVVGESVQVDKTPFSYEHQEEWEFVSGKMQSPINIETSKVEDYLGDGLELNYDPIGTYVENNGHSIQVGLRGTAEIDDRDFTVTQLHFHAPSEHTLDGKHFPLEGHFVHQAQDGRIAVIGVMYTTGKENAAFQDILDAAKASTKGSKDVKIDELKVTRLLPKSRSYYHYLGSLTTPPLTENVEWYVLTESVPISKEQLKEFQRYYDHNNRDIQELNDRKVFKWD</sequence>
<dbReference type="SUPFAM" id="SSF51069">
    <property type="entry name" value="Carbonic anhydrase"/>
    <property type="match status" value="1"/>
</dbReference>
<dbReference type="InterPro" id="IPR023561">
    <property type="entry name" value="Carbonic_anhydrase_a-class"/>
</dbReference>
<comment type="caution">
    <text evidence="12">The sequence shown here is derived from an EMBL/GenBank/DDBJ whole genome shotgun (WGS) entry which is preliminary data.</text>
</comment>
<proteinExistence type="inferred from homology"/>
<feature type="chain" id="PRO_5041020750" description="Carbonic anhydrase" evidence="10">
    <location>
        <begin position="25"/>
        <end position="251"/>
    </location>
</feature>
<comment type="cofactor">
    <cofactor evidence="1 10">
        <name>Zn(2+)</name>
        <dbReference type="ChEBI" id="CHEBI:29105"/>
    </cofactor>
</comment>
<dbReference type="InterPro" id="IPR041891">
    <property type="entry name" value="Alpha_CA_prokaryot-like"/>
</dbReference>
<keyword evidence="13" id="KW-1185">Reference proteome</keyword>
<evidence type="ECO:0000256" key="9">
    <source>
        <dbReference type="ARBA" id="ARBA00048348"/>
    </source>
</evidence>
<name>A0A9X1XWY6_9BACL</name>
<dbReference type="PROSITE" id="PS51144">
    <property type="entry name" value="ALPHA_CA_2"/>
    <property type="match status" value="1"/>
</dbReference>
<evidence type="ECO:0000256" key="5">
    <source>
        <dbReference type="ARBA" id="ARBA00014628"/>
    </source>
</evidence>
<organism evidence="12 13">
    <name type="scientific">Paenibacillus mellifer</name>
    <dbReference type="NCBI Taxonomy" id="2937794"/>
    <lineage>
        <taxon>Bacteria</taxon>
        <taxon>Bacillati</taxon>
        <taxon>Bacillota</taxon>
        <taxon>Bacilli</taxon>
        <taxon>Bacillales</taxon>
        <taxon>Paenibacillaceae</taxon>
        <taxon>Paenibacillus</taxon>
    </lineage>
</organism>
<evidence type="ECO:0000256" key="6">
    <source>
        <dbReference type="ARBA" id="ARBA00022723"/>
    </source>
</evidence>
<protein>
    <recommendedName>
        <fullName evidence="5 10">Carbonic anhydrase</fullName>
        <ecNumber evidence="4 10">4.2.1.1</ecNumber>
    </recommendedName>
</protein>
<keyword evidence="7 10" id="KW-0862">Zinc</keyword>
<dbReference type="EC" id="4.2.1.1" evidence="4 10"/>
<evidence type="ECO:0000256" key="1">
    <source>
        <dbReference type="ARBA" id="ARBA00001947"/>
    </source>
</evidence>
<comment type="catalytic activity">
    <reaction evidence="9 10">
        <text>hydrogencarbonate + H(+) = CO2 + H2O</text>
        <dbReference type="Rhea" id="RHEA:10748"/>
        <dbReference type="ChEBI" id="CHEBI:15377"/>
        <dbReference type="ChEBI" id="CHEBI:15378"/>
        <dbReference type="ChEBI" id="CHEBI:16526"/>
        <dbReference type="ChEBI" id="CHEBI:17544"/>
        <dbReference type="EC" id="4.2.1.1"/>
    </reaction>
</comment>
<evidence type="ECO:0000256" key="7">
    <source>
        <dbReference type="ARBA" id="ARBA00022833"/>
    </source>
</evidence>
<feature type="signal peptide" evidence="10">
    <location>
        <begin position="1"/>
        <end position="24"/>
    </location>
</feature>
<reference evidence="12" key="1">
    <citation type="submission" date="2022-04" db="EMBL/GenBank/DDBJ databases">
        <authorList>
            <person name="Seo M.-J."/>
        </authorList>
    </citation>
    <scope>NUCLEOTIDE SEQUENCE</scope>
    <source>
        <strain evidence="12">MBLB2552</strain>
    </source>
</reference>